<protein>
    <submittedName>
        <fullName evidence="1">Uncharacterized protein</fullName>
    </submittedName>
</protein>
<dbReference type="EMBL" id="AMEQ01000027">
    <property type="protein sequence ID" value="EKY01271.1"/>
    <property type="molecule type" value="Genomic_DNA"/>
</dbReference>
<dbReference type="PATRIC" id="fig|1127696.3.peg.898"/>
<dbReference type="STRING" id="1127696.HMPREF9134_00990"/>
<evidence type="ECO:0000313" key="2">
    <source>
        <dbReference type="Proteomes" id="UP000010408"/>
    </source>
</evidence>
<sequence>MKTNKEDYISPYAQAFRLSVPLSILMQLSVGGGVNGEWQDGGELGVDEY</sequence>
<gene>
    <name evidence="1" type="ORF">HMPREF9134_00990</name>
</gene>
<reference evidence="1 2" key="1">
    <citation type="submission" date="2012-05" db="EMBL/GenBank/DDBJ databases">
        <authorList>
            <person name="Weinstock G."/>
            <person name="Sodergren E."/>
            <person name="Lobos E.A."/>
            <person name="Fulton L."/>
            <person name="Fulton R."/>
            <person name="Courtney L."/>
            <person name="Fronick C."/>
            <person name="O'Laughlin M."/>
            <person name="Godfrey J."/>
            <person name="Wilson R.M."/>
            <person name="Miner T."/>
            <person name="Farmer C."/>
            <person name="Delehaunty K."/>
            <person name="Cordes M."/>
            <person name="Minx P."/>
            <person name="Tomlinson C."/>
            <person name="Chen J."/>
            <person name="Wollam A."/>
            <person name="Pepin K.H."/>
            <person name="Bhonagiri V."/>
            <person name="Zhang X."/>
            <person name="Suruliraj S."/>
            <person name="Warren W."/>
            <person name="Mitreva M."/>
            <person name="Mardis E.R."/>
            <person name="Wilson R.K."/>
        </authorList>
    </citation>
    <scope>NUCLEOTIDE SEQUENCE [LARGE SCALE GENOMIC DNA]</scope>
    <source>
        <strain evidence="1 2">F0037</strain>
    </source>
</reference>
<proteinExistence type="predicted"/>
<dbReference type="AlphaFoldDB" id="L1ND60"/>
<name>L1ND60_9PORP</name>
<accession>L1ND60</accession>
<dbReference type="HOGENOM" id="CLU_3138997_0_0_10"/>
<dbReference type="RefSeq" id="WP_005469469.1">
    <property type="nucleotide sequence ID" value="NZ_KB291047.1"/>
</dbReference>
<dbReference type="Proteomes" id="UP000010408">
    <property type="component" value="Unassembled WGS sequence"/>
</dbReference>
<comment type="caution">
    <text evidence="1">The sequence shown here is derived from an EMBL/GenBank/DDBJ whole genome shotgun (WGS) entry which is preliminary data.</text>
</comment>
<organism evidence="1 2">
    <name type="scientific">Porphyromonas catoniae F0037</name>
    <dbReference type="NCBI Taxonomy" id="1127696"/>
    <lineage>
        <taxon>Bacteria</taxon>
        <taxon>Pseudomonadati</taxon>
        <taxon>Bacteroidota</taxon>
        <taxon>Bacteroidia</taxon>
        <taxon>Bacteroidales</taxon>
        <taxon>Porphyromonadaceae</taxon>
        <taxon>Porphyromonas</taxon>
    </lineage>
</organism>
<evidence type="ECO:0000313" key="1">
    <source>
        <dbReference type="EMBL" id="EKY01271.1"/>
    </source>
</evidence>